<dbReference type="InterPro" id="IPR016024">
    <property type="entry name" value="ARM-type_fold"/>
</dbReference>
<dbReference type="KEGG" id="rarg:115726183"/>
<dbReference type="Proteomes" id="UP000827889">
    <property type="component" value="Chromosome 4"/>
</dbReference>
<feature type="compositionally biased region" description="Basic and acidic residues" evidence="7">
    <location>
        <begin position="1048"/>
        <end position="1081"/>
    </location>
</feature>
<dbReference type="InterPro" id="IPR011989">
    <property type="entry name" value="ARM-like"/>
</dbReference>
<keyword evidence="4" id="KW-0779">Telomere</keyword>
<dbReference type="PANTHER" id="PTHR22928:SF3">
    <property type="entry name" value="TELOMERE-ASSOCIATED PROTEIN RIF1"/>
    <property type="match status" value="1"/>
</dbReference>
<feature type="region of interest" description="Disordered" evidence="7">
    <location>
        <begin position="429"/>
        <end position="450"/>
    </location>
</feature>
<dbReference type="OrthoDB" id="5399929at2759"/>
<dbReference type="Pfam" id="PF12231">
    <property type="entry name" value="Rif1_N"/>
    <property type="match status" value="1"/>
</dbReference>
<feature type="compositionally biased region" description="Polar residues" evidence="7">
    <location>
        <begin position="1089"/>
        <end position="1107"/>
    </location>
</feature>
<keyword evidence="6" id="KW-0131">Cell cycle</keyword>
<gene>
    <name evidence="10" type="primary">LOC115726183</name>
</gene>
<reference evidence="10" key="1">
    <citation type="submission" date="2025-08" db="UniProtKB">
        <authorList>
            <consortium name="RefSeq"/>
        </authorList>
    </citation>
    <scope>IDENTIFICATION</scope>
    <source>
        <tissue evidence="10">Leaf</tissue>
    </source>
</reference>
<dbReference type="InterPro" id="IPR022031">
    <property type="entry name" value="Rif1_N"/>
</dbReference>
<keyword evidence="5" id="KW-0539">Nucleus</keyword>
<evidence type="ECO:0000256" key="4">
    <source>
        <dbReference type="ARBA" id="ARBA00022895"/>
    </source>
</evidence>
<keyword evidence="3" id="KW-0158">Chromosome</keyword>
<dbReference type="GO" id="GO:0000723">
    <property type="term" value="P:telomere maintenance"/>
    <property type="evidence" value="ECO:0007669"/>
    <property type="project" value="TreeGrafter"/>
</dbReference>
<accession>A0A8B8MQX3</accession>
<evidence type="ECO:0000256" key="3">
    <source>
        <dbReference type="ARBA" id="ARBA00022454"/>
    </source>
</evidence>
<feature type="compositionally biased region" description="Polar residues" evidence="7">
    <location>
        <begin position="436"/>
        <end position="450"/>
    </location>
</feature>
<proteinExistence type="predicted"/>
<dbReference type="GO" id="GO:0005634">
    <property type="term" value="C:nucleus"/>
    <property type="evidence" value="ECO:0007669"/>
    <property type="project" value="UniProtKB-SubCell"/>
</dbReference>
<evidence type="ECO:0000256" key="6">
    <source>
        <dbReference type="ARBA" id="ARBA00023306"/>
    </source>
</evidence>
<evidence type="ECO:0000259" key="8">
    <source>
        <dbReference type="Pfam" id="PF12231"/>
    </source>
</evidence>
<dbReference type="SUPFAM" id="SSF48371">
    <property type="entry name" value="ARM repeat"/>
    <property type="match status" value="1"/>
</dbReference>
<name>A0A8B8MQX3_9MYRT</name>
<organism evidence="9 10">
    <name type="scientific">Rhodamnia argentea</name>
    <dbReference type="NCBI Taxonomy" id="178133"/>
    <lineage>
        <taxon>Eukaryota</taxon>
        <taxon>Viridiplantae</taxon>
        <taxon>Streptophyta</taxon>
        <taxon>Embryophyta</taxon>
        <taxon>Tracheophyta</taxon>
        <taxon>Spermatophyta</taxon>
        <taxon>Magnoliopsida</taxon>
        <taxon>eudicotyledons</taxon>
        <taxon>Gunneridae</taxon>
        <taxon>Pentapetalae</taxon>
        <taxon>rosids</taxon>
        <taxon>malvids</taxon>
        <taxon>Myrtales</taxon>
        <taxon>Myrtaceae</taxon>
        <taxon>Myrtoideae</taxon>
        <taxon>Myrteae</taxon>
        <taxon>Australasian group</taxon>
        <taxon>Rhodamnia</taxon>
    </lineage>
</organism>
<feature type="domain" description="Telomere-associated protein Rif1 N-terminal" evidence="8">
    <location>
        <begin position="23"/>
        <end position="377"/>
    </location>
</feature>
<dbReference type="Gene3D" id="1.25.10.10">
    <property type="entry name" value="Leucine-rich Repeat Variant"/>
    <property type="match status" value="1"/>
</dbReference>
<evidence type="ECO:0000313" key="10">
    <source>
        <dbReference type="RefSeq" id="XP_030511814.1"/>
    </source>
</evidence>
<dbReference type="GO" id="GO:0000781">
    <property type="term" value="C:chromosome, telomeric region"/>
    <property type="evidence" value="ECO:0007669"/>
    <property type="project" value="UniProtKB-SubCell"/>
</dbReference>
<keyword evidence="9" id="KW-1185">Reference proteome</keyword>
<dbReference type="AlphaFoldDB" id="A0A8B8MQX3"/>
<evidence type="ECO:0000256" key="1">
    <source>
        <dbReference type="ARBA" id="ARBA00004123"/>
    </source>
</evidence>
<dbReference type="PANTHER" id="PTHR22928">
    <property type="entry name" value="TELOMERE-ASSOCIATED PROTEIN RIF1"/>
    <property type="match status" value="1"/>
</dbReference>
<evidence type="ECO:0000256" key="5">
    <source>
        <dbReference type="ARBA" id="ARBA00023242"/>
    </source>
</evidence>
<evidence type="ECO:0000256" key="7">
    <source>
        <dbReference type="SAM" id="MobiDB-lite"/>
    </source>
</evidence>
<protein>
    <submittedName>
        <fullName evidence="10">Uncharacterized protein LOC115726183</fullName>
    </submittedName>
</protein>
<evidence type="ECO:0000256" key="2">
    <source>
        <dbReference type="ARBA" id="ARBA00004574"/>
    </source>
</evidence>
<sequence>MSDFSSKLEEITQILVSPDVGASKSLAYSTLLGLQEQSVSDPDAIHALADRSCSLISLLVSDICEDDEEIAVQAMKCLGFMIHHSTILASIPVGVAGGVLESLANVIITGKMKSVCNLGMWCISMQQFDGSLLNAHFQSLLKAIVHALDNPFGSLSTTFEAIQAVMKIASQLGEIMRDSSHIWTPPLYRRLLSTDKRERDMTERCLLKIKSVMLPPSLTLSKVLALDMKERFLISMNEMLEQGFKVQTVRAWGWFIRILGDRALRKRCLLNDMLKILELTFSDQDMQVQIASQFAWEGVIDALIQPRFQAQRSNTTKEKQMQRAHKSRFDTDHSLSSGFLKSIKLIMTPLIGIISRKTDLSVHSSCFNTWCYLLHKLDIYVNHPSVRNLALEPVFEAAFHGGPLIMRTWLCNLCLDLLDDPISAKFGNDEKDSDDQVGQNTSKTPNQGNLMSGRFSRNQYPIKWLPWDPCQLDFYIQVIQTIWEVSIPSVAKSNEDRSLTCDTALRMFKSVLKIIQMEFRSPSINYDDIMWILKKILNFAKKTCEDAKLGCGDRIGIGFCHSSLLFIQAIFEQLQPSILGSPLYKIPLDLKYVENLESVDDFRRPLDMRDIAYMDMVSPVVYLIVLYYVVIQSHLDKSAAETTSWASCKFMEIILSSDDPSENLALINALLYKHAHFSCLELWSAVAGGLKDHMNAANDPSLLQKVFNLSTVVQLLAYPFYVYSHHTEKIVYTNAAVSSGEYLVSALRKPEVDHLIEEWISLYGLVSTMDIQLPTPNTFHGLLCSILNECLQGNTSLLENGNDLGSSSDNLAIDLISFCGNVLTYVVEQNLKSEVRTDGMKAGSDSVLHFAARFMEMSMANTESRSLVLNSRVFHSLGELASCLHLKQDILLFVEIISPQLLQGLSLKETEWKSISDEVQFLWIETLNCSLRSQPPITFDSLYLKIQARLLEKTLDHPNPSISKPAISYWNSTYGEQMKLDYPPSLLHVLDKLSRSGRIYLQKRSLSLLQRCNALAEPPQRYKATSTHNRTTKRVELVEVPKYPLEHMEEPSPKVKRKWSELTDHQKEVRRAQRGGERDCGTHGPGIRTYTSVDFSQGNDDSQESDIQNQESILDVLRRAY</sequence>
<feature type="region of interest" description="Disordered" evidence="7">
    <location>
        <begin position="1048"/>
        <end position="1107"/>
    </location>
</feature>
<dbReference type="RefSeq" id="XP_030511814.1">
    <property type="nucleotide sequence ID" value="XM_030655954.2"/>
</dbReference>
<evidence type="ECO:0000313" key="9">
    <source>
        <dbReference type="Proteomes" id="UP000827889"/>
    </source>
</evidence>
<comment type="subcellular location">
    <subcellularLocation>
        <location evidence="2">Chromosome</location>
        <location evidence="2">Telomere</location>
    </subcellularLocation>
    <subcellularLocation>
        <location evidence="1">Nucleus</location>
    </subcellularLocation>
</comment>
<dbReference type="GeneID" id="115726183"/>